<evidence type="ECO:0000313" key="10">
    <source>
        <dbReference type="EMBL" id="ACS33644.1"/>
    </source>
</evidence>
<dbReference type="Pfam" id="PF01384">
    <property type="entry name" value="PHO4"/>
    <property type="match status" value="2"/>
</dbReference>
<evidence type="ECO:0000256" key="2">
    <source>
        <dbReference type="ARBA" id="ARBA00004141"/>
    </source>
</evidence>
<evidence type="ECO:0000256" key="6">
    <source>
        <dbReference type="ARBA" id="ARBA00022692"/>
    </source>
</evidence>
<comment type="function">
    <text evidence="1">Potential transporter for phosphate.</text>
</comment>
<organism evidence="10 11">
    <name type="scientific">Thermococcus gammatolerans (strain DSM 15229 / JCM 11827 / EJ3)</name>
    <dbReference type="NCBI Taxonomy" id="593117"/>
    <lineage>
        <taxon>Archaea</taxon>
        <taxon>Methanobacteriati</taxon>
        <taxon>Methanobacteriota</taxon>
        <taxon>Thermococci</taxon>
        <taxon>Thermococcales</taxon>
        <taxon>Thermococcaceae</taxon>
        <taxon>Thermococcus</taxon>
    </lineage>
</organism>
<dbReference type="STRING" id="593117.TGAM_1142"/>
<dbReference type="EMBL" id="CP001398">
    <property type="protein sequence ID" value="ACS33644.1"/>
    <property type="molecule type" value="Genomic_DNA"/>
</dbReference>
<sequence length="308" mass="31962">MIEVTAAAFFMAWAIGANDSAKAVGTAVGSGVVGFRRAVLIVAVFTTLGAVIGHSAVSGTITELARGLSPGEVALALFSAASAVTIASLWGRPISTTQSIIGALIGSSLALGLSVDWWTIGKIVSAWFFSPVLASFLAIAVYRLYKPLLRRIKCLKNLELTQKWLVFLASAFSAFNLGTNEVSNVIGLAKAGGMSDPNAFLALVMAFGTLTFSYEVMMTIGKDIAPLGPTSAFSSQFGASIAVSTANLFGLPVSSGQAIVGAISGLSAYKGEHVNKKLLVDIVKSWVRAPLFAGILAFLLVKLFSAGF</sequence>
<evidence type="ECO:0000256" key="7">
    <source>
        <dbReference type="ARBA" id="ARBA00022989"/>
    </source>
</evidence>
<dbReference type="GO" id="GO:0005315">
    <property type="term" value="F:phosphate transmembrane transporter activity"/>
    <property type="evidence" value="ECO:0007669"/>
    <property type="project" value="InterPro"/>
</dbReference>
<dbReference type="InterPro" id="IPR001204">
    <property type="entry name" value="Phos_transporter"/>
</dbReference>
<dbReference type="RefSeq" id="WP_015858757.1">
    <property type="nucleotide sequence ID" value="NC_012804.1"/>
</dbReference>
<dbReference type="eggNOG" id="arCOG02267">
    <property type="taxonomic scope" value="Archaea"/>
</dbReference>
<keyword evidence="11" id="KW-1185">Reference proteome</keyword>
<dbReference type="PATRIC" id="fig|593117.10.peg.1141"/>
<dbReference type="PaxDb" id="593117-TGAM_1142"/>
<feature type="transmembrane region" description="Helical" evidence="9">
    <location>
        <begin position="126"/>
        <end position="145"/>
    </location>
</feature>
<feature type="transmembrane region" description="Helical" evidence="9">
    <location>
        <begin position="199"/>
        <end position="217"/>
    </location>
</feature>
<keyword evidence="7 9" id="KW-1133">Transmembrane helix</keyword>
<dbReference type="PANTHER" id="PTHR11101:SF80">
    <property type="entry name" value="PHOSPHATE TRANSPORTER"/>
    <property type="match status" value="1"/>
</dbReference>
<name>C5A5Y2_THEGJ</name>
<keyword evidence="6 9" id="KW-0812">Transmembrane</keyword>
<evidence type="ECO:0000256" key="4">
    <source>
        <dbReference type="ARBA" id="ARBA00022448"/>
    </source>
</evidence>
<evidence type="ECO:0000313" key="11">
    <source>
        <dbReference type="Proteomes" id="UP000001488"/>
    </source>
</evidence>
<dbReference type="HOGENOM" id="CLU_015355_0_1_2"/>
<keyword evidence="4" id="KW-0813">Transport</keyword>
<dbReference type="GO" id="GO:0035435">
    <property type="term" value="P:phosphate ion transmembrane transport"/>
    <property type="evidence" value="ECO:0007669"/>
    <property type="project" value="TreeGrafter"/>
</dbReference>
<feature type="transmembrane region" description="Helical" evidence="9">
    <location>
        <begin position="286"/>
        <end position="305"/>
    </location>
</feature>
<gene>
    <name evidence="10" type="ordered locus">TGAM_1142</name>
</gene>
<comment type="subcellular location">
    <subcellularLocation>
        <location evidence="2">Membrane</location>
        <topology evidence="2">Multi-pass membrane protein</topology>
    </subcellularLocation>
</comment>
<accession>C5A5Y2</accession>
<dbReference type="PANTHER" id="PTHR11101">
    <property type="entry name" value="PHOSPHATE TRANSPORTER"/>
    <property type="match status" value="1"/>
</dbReference>
<comment type="similarity">
    <text evidence="3">Belongs to the inorganic phosphate transporter (PiT) (TC 2.A.20) family.</text>
</comment>
<dbReference type="AlphaFoldDB" id="C5A5Y2"/>
<evidence type="ECO:0000256" key="3">
    <source>
        <dbReference type="ARBA" id="ARBA00009916"/>
    </source>
</evidence>
<dbReference type="Proteomes" id="UP000001488">
    <property type="component" value="Chromosome"/>
</dbReference>
<keyword evidence="5" id="KW-0592">Phosphate transport</keyword>
<reference evidence="10 11" key="1">
    <citation type="journal article" date="2007" name="Genome Biol.">
        <title>Genome analysis and genome-wide proteomics of Thermococcus gammatolerans, the most radioresistant organism known amongst the Archaea.</title>
        <authorList>
            <person name="Zivanovic Y."/>
            <person name="Armengaud J."/>
            <person name="Lagorce A."/>
            <person name="Leplat C."/>
            <person name="Guerin P."/>
            <person name="Dutertre M."/>
            <person name="Anthouard V."/>
            <person name="Forterre P."/>
            <person name="Wincker P."/>
            <person name="Confalonieri F."/>
        </authorList>
    </citation>
    <scope>NUCLEOTIDE SEQUENCE [LARGE SCALE GENOMIC DNA]</scope>
    <source>
        <strain evidence="11">DSM 15229 / JCM 11827 / EJ3</strain>
    </source>
</reference>
<keyword evidence="8 9" id="KW-0472">Membrane</keyword>
<proteinExistence type="inferred from homology"/>
<feature type="transmembrane region" description="Helical" evidence="9">
    <location>
        <begin position="38"/>
        <end position="61"/>
    </location>
</feature>
<evidence type="ECO:0000256" key="8">
    <source>
        <dbReference type="ARBA" id="ARBA00023136"/>
    </source>
</evidence>
<dbReference type="OrthoDB" id="101311at2157"/>
<evidence type="ECO:0000256" key="5">
    <source>
        <dbReference type="ARBA" id="ARBA00022592"/>
    </source>
</evidence>
<feature type="transmembrane region" description="Helical" evidence="9">
    <location>
        <begin position="100"/>
        <end position="120"/>
    </location>
</feature>
<dbReference type="KEGG" id="tga:TGAM_1142"/>
<feature type="transmembrane region" description="Helical" evidence="9">
    <location>
        <begin position="73"/>
        <end position="91"/>
    </location>
</feature>
<evidence type="ECO:0000256" key="9">
    <source>
        <dbReference type="SAM" id="Phobius"/>
    </source>
</evidence>
<protein>
    <submittedName>
        <fullName evidence="10">Phosphate transporter</fullName>
    </submittedName>
</protein>
<dbReference type="GeneID" id="7988529"/>
<evidence type="ECO:0000256" key="1">
    <source>
        <dbReference type="ARBA" id="ARBA00001981"/>
    </source>
</evidence>
<dbReference type="GO" id="GO:0016020">
    <property type="term" value="C:membrane"/>
    <property type="evidence" value="ECO:0007669"/>
    <property type="project" value="UniProtKB-SubCell"/>
</dbReference>